<dbReference type="RefSeq" id="WP_129131132.1">
    <property type="nucleotide sequence ID" value="NZ_SDHW01000003.1"/>
</dbReference>
<dbReference type="OrthoDB" id="9795226at2"/>
<dbReference type="AlphaFoldDB" id="A0A4Q1CHG1"/>
<dbReference type="InterPro" id="IPR036767">
    <property type="entry name" value="ApaG_sf"/>
</dbReference>
<dbReference type="PROSITE" id="PS51087">
    <property type="entry name" value="APAG"/>
    <property type="match status" value="1"/>
</dbReference>
<dbReference type="PANTHER" id="PTHR47191:SF2">
    <property type="entry name" value="OS05G0170800 PROTEIN"/>
    <property type="match status" value="1"/>
</dbReference>
<dbReference type="SUPFAM" id="SSF110069">
    <property type="entry name" value="ApaG-like"/>
    <property type="match status" value="1"/>
</dbReference>
<dbReference type="PANTHER" id="PTHR47191">
    <property type="entry name" value="OS05G0170800 PROTEIN"/>
    <property type="match status" value="1"/>
</dbReference>
<evidence type="ECO:0000313" key="3">
    <source>
        <dbReference type="Proteomes" id="UP000290204"/>
    </source>
</evidence>
<protein>
    <submittedName>
        <fullName evidence="2">Co2+/Mg2+ efflux protein ApaG</fullName>
    </submittedName>
</protein>
<organism evidence="2 3">
    <name type="scientific">Lacibacter luteus</name>
    <dbReference type="NCBI Taxonomy" id="2508719"/>
    <lineage>
        <taxon>Bacteria</taxon>
        <taxon>Pseudomonadati</taxon>
        <taxon>Bacteroidota</taxon>
        <taxon>Chitinophagia</taxon>
        <taxon>Chitinophagales</taxon>
        <taxon>Chitinophagaceae</taxon>
        <taxon>Lacibacter</taxon>
    </lineage>
</organism>
<dbReference type="Pfam" id="PF04379">
    <property type="entry name" value="DUF525"/>
    <property type="match status" value="1"/>
</dbReference>
<dbReference type="InterPro" id="IPR050718">
    <property type="entry name" value="ApaG-like"/>
</dbReference>
<evidence type="ECO:0000313" key="2">
    <source>
        <dbReference type="EMBL" id="RXK59758.1"/>
    </source>
</evidence>
<proteinExistence type="predicted"/>
<reference evidence="2 3" key="1">
    <citation type="submission" date="2019-01" db="EMBL/GenBank/DDBJ databases">
        <title>Lacibacter sp. strain TTM-7.</title>
        <authorList>
            <person name="Chen W.-M."/>
        </authorList>
    </citation>
    <scope>NUCLEOTIDE SEQUENCE [LARGE SCALE GENOMIC DNA]</scope>
    <source>
        <strain evidence="2 3">TTM-7</strain>
    </source>
</reference>
<dbReference type="EMBL" id="SDHW01000003">
    <property type="protein sequence ID" value="RXK59758.1"/>
    <property type="molecule type" value="Genomic_DNA"/>
</dbReference>
<dbReference type="NCBIfam" id="NF003967">
    <property type="entry name" value="PRK05461.1"/>
    <property type="match status" value="1"/>
</dbReference>
<dbReference type="Proteomes" id="UP000290204">
    <property type="component" value="Unassembled WGS sequence"/>
</dbReference>
<gene>
    <name evidence="2" type="primary">apaG</name>
    <name evidence="2" type="ORF">ESA94_11915</name>
</gene>
<sequence length="128" mass="14697">MVFQISEGVKVSVETYYQPDYSNPVASEFMFAYRITIENNNTFAVKLLQRHWNIFDSNGSYKEIDGDGVVGVQPVILPGDQYQYVSGCNLKTEMGKMQGSYTMENIHTKKEFDVRIPMFEMIAPFKVN</sequence>
<dbReference type="InterPro" id="IPR007474">
    <property type="entry name" value="ApaG_domain"/>
</dbReference>
<name>A0A4Q1CHG1_9BACT</name>
<evidence type="ECO:0000259" key="1">
    <source>
        <dbReference type="PROSITE" id="PS51087"/>
    </source>
</evidence>
<feature type="domain" description="ApaG" evidence="1">
    <location>
        <begin position="3"/>
        <end position="128"/>
    </location>
</feature>
<keyword evidence="3" id="KW-1185">Reference proteome</keyword>
<dbReference type="Gene3D" id="2.60.40.1470">
    <property type="entry name" value="ApaG domain"/>
    <property type="match status" value="1"/>
</dbReference>
<accession>A0A4Q1CHG1</accession>
<comment type="caution">
    <text evidence="2">The sequence shown here is derived from an EMBL/GenBank/DDBJ whole genome shotgun (WGS) entry which is preliminary data.</text>
</comment>